<evidence type="ECO:0000259" key="7">
    <source>
        <dbReference type="SMART" id="SM01049"/>
    </source>
</evidence>
<name>A0ABT5J3M5_RHOTP</name>
<dbReference type="InterPro" id="IPR033480">
    <property type="entry name" value="sCache_2"/>
</dbReference>
<reference evidence="8" key="2">
    <citation type="submission" date="2023-02" db="EMBL/GenBank/DDBJ databases">
        <authorList>
            <person name="Rayyan A."/>
            <person name="Meyer T."/>
            <person name="Kyndt J.A."/>
        </authorList>
    </citation>
    <scope>NUCLEOTIDE SEQUENCE</scope>
    <source>
        <strain evidence="8">DSM 9987</strain>
    </source>
</reference>
<evidence type="ECO:0000313" key="9">
    <source>
        <dbReference type="Proteomes" id="UP001165652"/>
    </source>
</evidence>
<keyword evidence="4" id="KW-1133">Transmembrane helix</keyword>
<keyword evidence="9" id="KW-1185">Reference proteome</keyword>
<dbReference type="Pfam" id="PF17200">
    <property type="entry name" value="sCache_2"/>
    <property type="match status" value="1"/>
</dbReference>
<comment type="subcellular location">
    <subcellularLocation>
        <location evidence="1">Cell membrane</location>
        <topology evidence="1">Multi-pass membrane protein</topology>
    </subcellularLocation>
</comment>
<dbReference type="SMART" id="SM01049">
    <property type="entry name" value="Cache_2"/>
    <property type="match status" value="1"/>
</dbReference>
<keyword evidence="2" id="KW-1003">Cell membrane</keyword>
<reference evidence="8" key="1">
    <citation type="journal article" date="2023" name="Microbiol Resour">
        <title>Genome Sequences of Rhodoplanes serenus and Two Thermotolerant Strains, Rhodoplanes tepidamans and 'Rhodoplanes cryptolactis,' Further Refine the Genus.</title>
        <authorList>
            <person name="Rayyan A.A."/>
            <person name="Kyndt J.A."/>
        </authorList>
    </citation>
    <scope>NUCLEOTIDE SEQUENCE</scope>
    <source>
        <strain evidence="8">DSM 9987</strain>
    </source>
</reference>
<feature type="domain" description="Single Cache" evidence="7">
    <location>
        <begin position="27"/>
        <end position="110"/>
    </location>
</feature>
<dbReference type="EMBL" id="JAQQLI010000001">
    <property type="protein sequence ID" value="MDC7784255.1"/>
    <property type="molecule type" value="Genomic_DNA"/>
</dbReference>
<evidence type="ECO:0000256" key="3">
    <source>
        <dbReference type="ARBA" id="ARBA00022692"/>
    </source>
</evidence>
<sequence length="157" mass="16077">MRSSLAAALVATAAVLLGPGPAGPTPAAAAEFGSAAEAKAMVEKAQATLKQGEAAAVAAFNEAGGGFRDRDLYVFCFETGSGKFTAHPNKALLGTDVRNLKEKDGTPLGDKLYAAPKEGAVTAVEYRFPRPGGADPVPKETYLIRVGGQACGVGYYK</sequence>
<accession>A0ABT5J3M5</accession>
<evidence type="ECO:0000256" key="5">
    <source>
        <dbReference type="ARBA" id="ARBA00023136"/>
    </source>
</evidence>
<evidence type="ECO:0000256" key="2">
    <source>
        <dbReference type="ARBA" id="ARBA00022475"/>
    </source>
</evidence>
<feature type="signal peptide" evidence="6">
    <location>
        <begin position="1"/>
        <end position="22"/>
    </location>
</feature>
<dbReference type="RefSeq" id="WP_272775102.1">
    <property type="nucleotide sequence ID" value="NZ_JAQQLI010000001.1"/>
</dbReference>
<proteinExistence type="predicted"/>
<dbReference type="Proteomes" id="UP001165652">
    <property type="component" value="Unassembled WGS sequence"/>
</dbReference>
<feature type="chain" id="PRO_5045250163" evidence="6">
    <location>
        <begin position="23"/>
        <end position="157"/>
    </location>
</feature>
<evidence type="ECO:0000313" key="8">
    <source>
        <dbReference type="EMBL" id="MDC7784255.1"/>
    </source>
</evidence>
<evidence type="ECO:0000256" key="6">
    <source>
        <dbReference type="SAM" id="SignalP"/>
    </source>
</evidence>
<organism evidence="8 9">
    <name type="scientific">Rhodoplanes tepidamans</name>
    <name type="common">Rhodoplanes cryptolactis</name>
    <dbReference type="NCBI Taxonomy" id="200616"/>
    <lineage>
        <taxon>Bacteria</taxon>
        <taxon>Pseudomonadati</taxon>
        <taxon>Pseudomonadota</taxon>
        <taxon>Alphaproteobacteria</taxon>
        <taxon>Hyphomicrobiales</taxon>
        <taxon>Nitrobacteraceae</taxon>
        <taxon>Rhodoplanes</taxon>
    </lineage>
</organism>
<comment type="caution">
    <text evidence="8">The sequence shown here is derived from an EMBL/GenBank/DDBJ whole genome shotgun (WGS) entry which is preliminary data.</text>
</comment>
<keyword evidence="5" id="KW-0472">Membrane</keyword>
<keyword evidence="3" id="KW-0812">Transmembrane</keyword>
<evidence type="ECO:0000256" key="1">
    <source>
        <dbReference type="ARBA" id="ARBA00004651"/>
    </source>
</evidence>
<evidence type="ECO:0000256" key="4">
    <source>
        <dbReference type="ARBA" id="ARBA00022989"/>
    </source>
</evidence>
<keyword evidence="6" id="KW-0732">Signal</keyword>
<protein>
    <submittedName>
        <fullName evidence="8">Cache domain-containing protein</fullName>
    </submittedName>
</protein>
<dbReference type="Gene3D" id="3.30.450.20">
    <property type="entry name" value="PAS domain"/>
    <property type="match status" value="1"/>
</dbReference>
<gene>
    <name evidence="8" type="ORF">PQJ73_01030</name>
</gene>